<keyword evidence="2" id="KW-0732">Signal</keyword>
<dbReference type="Proteomes" id="UP001432322">
    <property type="component" value="Unassembled WGS sequence"/>
</dbReference>
<evidence type="ECO:0000259" key="3">
    <source>
        <dbReference type="PROSITE" id="PS00022"/>
    </source>
</evidence>
<organism evidence="5 6">
    <name type="scientific">Pristionchus fissidentatus</name>
    <dbReference type="NCBI Taxonomy" id="1538716"/>
    <lineage>
        <taxon>Eukaryota</taxon>
        <taxon>Metazoa</taxon>
        <taxon>Ecdysozoa</taxon>
        <taxon>Nematoda</taxon>
        <taxon>Chromadorea</taxon>
        <taxon>Rhabditida</taxon>
        <taxon>Rhabditina</taxon>
        <taxon>Diplogasteromorpha</taxon>
        <taxon>Diplogasteroidea</taxon>
        <taxon>Neodiplogasteridae</taxon>
        <taxon>Pristionchus</taxon>
    </lineage>
</organism>
<gene>
    <name evidence="5" type="ORF">PFISCL1PPCAC_23681</name>
</gene>
<keyword evidence="6" id="KW-1185">Reference proteome</keyword>
<feature type="transmembrane region" description="Helical" evidence="1">
    <location>
        <begin position="123"/>
        <end position="144"/>
    </location>
</feature>
<evidence type="ECO:0000256" key="1">
    <source>
        <dbReference type="SAM" id="Phobius"/>
    </source>
</evidence>
<accession>A0AAV5WNT8</accession>
<feature type="signal peptide" evidence="2">
    <location>
        <begin position="1"/>
        <end position="18"/>
    </location>
</feature>
<proteinExistence type="predicted"/>
<evidence type="ECO:0000256" key="2">
    <source>
        <dbReference type="SAM" id="SignalP"/>
    </source>
</evidence>
<feature type="chain" id="PRO_5043809092" description="EGF-like domain-containing protein" evidence="2">
    <location>
        <begin position="19"/>
        <end position="181"/>
    </location>
</feature>
<evidence type="ECO:0000259" key="4">
    <source>
        <dbReference type="PROSITE" id="PS01186"/>
    </source>
</evidence>
<keyword evidence="1" id="KW-1133">Transmembrane helix</keyword>
<dbReference type="Gene3D" id="2.10.25.10">
    <property type="entry name" value="Laminin"/>
    <property type="match status" value="1"/>
</dbReference>
<dbReference type="AlphaFoldDB" id="A0AAV5WNT8"/>
<dbReference type="InterPro" id="IPR002049">
    <property type="entry name" value="LE_dom"/>
</dbReference>
<dbReference type="PROSITE" id="PS01186">
    <property type="entry name" value="EGF_2"/>
    <property type="match status" value="1"/>
</dbReference>
<sequence length="181" mass="20394">MRLLASAIFLVLLPLIVSQRVRMRSTLVCKNGERVDGRCMCTPDYVGRHCEKKKMCDSFRRYHNGTCFACLEGYSGEFCEDIQCVNGEVDKNGLACICEKPYSGPFCSDLNTKDVYRLYNNRAYMMGPLGALCIIPMCALFYGCERMARKRQAKRVATMLGDVQNLTVHTDAVKSLLAEDV</sequence>
<evidence type="ECO:0000313" key="5">
    <source>
        <dbReference type="EMBL" id="GMT32384.1"/>
    </source>
</evidence>
<protein>
    <recommendedName>
        <fullName evidence="3 4">EGF-like domain-containing protein</fullName>
    </recommendedName>
</protein>
<dbReference type="EMBL" id="BTSY01000006">
    <property type="protein sequence ID" value="GMT32384.1"/>
    <property type="molecule type" value="Genomic_DNA"/>
</dbReference>
<keyword evidence="1" id="KW-0472">Membrane</keyword>
<dbReference type="Pfam" id="PF00053">
    <property type="entry name" value="EGF_laminin"/>
    <property type="match status" value="1"/>
</dbReference>
<keyword evidence="1" id="KW-0812">Transmembrane</keyword>
<evidence type="ECO:0000313" key="6">
    <source>
        <dbReference type="Proteomes" id="UP001432322"/>
    </source>
</evidence>
<feature type="domain" description="EGF-like" evidence="3 4">
    <location>
        <begin position="96"/>
        <end position="107"/>
    </location>
</feature>
<dbReference type="PROSITE" id="PS00022">
    <property type="entry name" value="EGF_1"/>
    <property type="match status" value="1"/>
</dbReference>
<dbReference type="InterPro" id="IPR000742">
    <property type="entry name" value="EGF"/>
</dbReference>
<reference evidence="5" key="1">
    <citation type="submission" date="2023-10" db="EMBL/GenBank/DDBJ databases">
        <title>Genome assembly of Pristionchus species.</title>
        <authorList>
            <person name="Yoshida K."/>
            <person name="Sommer R.J."/>
        </authorList>
    </citation>
    <scope>NUCLEOTIDE SEQUENCE</scope>
    <source>
        <strain evidence="5">RS5133</strain>
    </source>
</reference>
<name>A0AAV5WNT8_9BILA</name>
<comment type="caution">
    <text evidence="5">The sequence shown here is derived from an EMBL/GenBank/DDBJ whole genome shotgun (WGS) entry which is preliminary data.</text>
</comment>